<dbReference type="GeneID" id="84800980"/>
<evidence type="ECO:0000313" key="4">
    <source>
        <dbReference type="EMBL" id="EFM64440.1"/>
    </source>
</evidence>
<dbReference type="InterPro" id="IPR001647">
    <property type="entry name" value="HTH_TetR"/>
</dbReference>
<feature type="DNA-binding region" description="H-T-H motif" evidence="2">
    <location>
        <begin position="34"/>
        <end position="53"/>
    </location>
</feature>
<comment type="caution">
    <text evidence="4">The sequence shown here is derived from an EMBL/GenBank/DDBJ whole genome shotgun (WGS) entry which is preliminary data.</text>
</comment>
<protein>
    <submittedName>
        <fullName evidence="4">Transcriptional regulator, TetR family</fullName>
    </submittedName>
</protein>
<dbReference type="STRING" id="596315.HMPREF0634_0625"/>
<evidence type="ECO:0000259" key="3">
    <source>
        <dbReference type="PROSITE" id="PS50977"/>
    </source>
</evidence>
<dbReference type="SUPFAM" id="SSF46689">
    <property type="entry name" value="Homeodomain-like"/>
    <property type="match status" value="1"/>
</dbReference>
<evidence type="ECO:0000313" key="5">
    <source>
        <dbReference type="Proteomes" id="UP000003244"/>
    </source>
</evidence>
<dbReference type="PRINTS" id="PR00455">
    <property type="entry name" value="HTHTETR"/>
</dbReference>
<dbReference type="eggNOG" id="COG1309">
    <property type="taxonomic scope" value="Bacteria"/>
</dbReference>
<keyword evidence="5" id="KW-1185">Reference proteome</keyword>
<dbReference type="GO" id="GO:0003677">
    <property type="term" value="F:DNA binding"/>
    <property type="evidence" value="ECO:0007669"/>
    <property type="project" value="UniProtKB-UniRule"/>
</dbReference>
<sequence length="198" mass="23075">MTRAFTEEEKLEIKKKIMETALDLFHDKGTKSLSIAELTRRVGIGQGTFYNFWQDKESLIIDLVAYRSIQKLSIIENDFSQSLANPVEFLSQVIYKYSLDLMIKIKTQAIYNNAFKILKKDKLSEVSRIEKLYGGFLHRLVDYWRENSAIKSADEVGLANAFIGSFLLCSEYYHFDEVYFEEVLETFIISVVTRYIDL</sequence>
<dbReference type="RefSeq" id="WP_007790090.1">
    <property type="nucleotide sequence ID" value="NZ_ADGQ01000060.1"/>
</dbReference>
<evidence type="ECO:0000256" key="1">
    <source>
        <dbReference type="ARBA" id="ARBA00023125"/>
    </source>
</evidence>
<dbReference type="PANTHER" id="PTHR43479:SF11">
    <property type="entry name" value="ACREF_ENVCD OPERON REPRESSOR-RELATED"/>
    <property type="match status" value="1"/>
</dbReference>
<dbReference type="PANTHER" id="PTHR43479">
    <property type="entry name" value="ACREF/ENVCD OPERON REPRESSOR-RELATED"/>
    <property type="match status" value="1"/>
</dbReference>
<dbReference type="Pfam" id="PF00440">
    <property type="entry name" value="TetR_N"/>
    <property type="match status" value="1"/>
</dbReference>
<dbReference type="AlphaFoldDB" id="E0E3Y3"/>
<dbReference type="InterPro" id="IPR050624">
    <property type="entry name" value="HTH-type_Tx_Regulator"/>
</dbReference>
<dbReference type="EMBL" id="ADGQ01000060">
    <property type="protein sequence ID" value="EFM64440.1"/>
    <property type="molecule type" value="Genomic_DNA"/>
</dbReference>
<dbReference type="Gene3D" id="1.10.357.10">
    <property type="entry name" value="Tetracycline Repressor, domain 2"/>
    <property type="match status" value="1"/>
</dbReference>
<name>E0E3Y3_9FIRM</name>
<gene>
    <name evidence="4" type="ORF">HMPREF0634_0625</name>
</gene>
<feature type="domain" description="HTH tetR-type" evidence="3">
    <location>
        <begin position="11"/>
        <end position="71"/>
    </location>
</feature>
<evidence type="ECO:0000256" key="2">
    <source>
        <dbReference type="PROSITE-ProRule" id="PRU00335"/>
    </source>
</evidence>
<proteinExistence type="predicted"/>
<keyword evidence="1 2" id="KW-0238">DNA-binding</keyword>
<reference evidence="4 5" key="1">
    <citation type="submission" date="2010-08" db="EMBL/GenBank/DDBJ databases">
        <authorList>
            <person name="Harkins D.M."/>
            <person name="Madupu R."/>
            <person name="Durkin A.S."/>
            <person name="Torralba M."/>
            <person name="Methe B."/>
            <person name="Sutton G.G."/>
            <person name="Nelson K.E."/>
        </authorList>
    </citation>
    <scope>NUCLEOTIDE SEQUENCE [LARGE SCALE GENOMIC DNA]</scope>
    <source>
        <strain evidence="4 5">DSM 17678</strain>
    </source>
</reference>
<dbReference type="PROSITE" id="PS50977">
    <property type="entry name" value="HTH_TETR_2"/>
    <property type="match status" value="1"/>
</dbReference>
<dbReference type="Proteomes" id="UP000003244">
    <property type="component" value="Unassembled WGS sequence"/>
</dbReference>
<organism evidence="4 5">
    <name type="scientific">Peptostreptococcus stomatis DSM 17678</name>
    <dbReference type="NCBI Taxonomy" id="596315"/>
    <lineage>
        <taxon>Bacteria</taxon>
        <taxon>Bacillati</taxon>
        <taxon>Bacillota</taxon>
        <taxon>Clostridia</taxon>
        <taxon>Peptostreptococcales</taxon>
        <taxon>Peptostreptococcaceae</taxon>
        <taxon>Peptostreptococcus</taxon>
    </lineage>
</organism>
<accession>E0E3Y3</accession>
<dbReference type="InterPro" id="IPR009057">
    <property type="entry name" value="Homeodomain-like_sf"/>
</dbReference>
<dbReference type="OrthoDB" id="9812484at2"/>